<dbReference type="AlphaFoldDB" id="A0A3M2LFK9"/>
<keyword evidence="2" id="KW-1185">Reference proteome</keyword>
<protein>
    <submittedName>
        <fullName evidence="1">Uncharacterized protein</fullName>
    </submittedName>
</protein>
<gene>
    <name evidence="1" type="ORF">EBO15_39090</name>
</gene>
<dbReference type="EMBL" id="RFFG01000142">
    <property type="protein sequence ID" value="RMI36289.1"/>
    <property type="molecule type" value="Genomic_DNA"/>
</dbReference>
<accession>A0A3M2LFK9</accession>
<dbReference type="Proteomes" id="UP000282674">
    <property type="component" value="Unassembled WGS sequence"/>
</dbReference>
<name>A0A3M2LFK9_9ACTN</name>
<evidence type="ECO:0000313" key="1">
    <source>
        <dbReference type="EMBL" id="RMI36289.1"/>
    </source>
</evidence>
<proteinExistence type="predicted"/>
<dbReference type="OrthoDB" id="883590at2"/>
<comment type="caution">
    <text evidence="1">The sequence shown here is derived from an EMBL/GenBank/DDBJ whole genome shotgun (WGS) entry which is preliminary data.</text>
</comment>
<evidence type="ECO:0000313" key="2">
    <source>
        <dbReference type="Proteomes" id="UP000282674"/>
    </source>
</evidence>
<sequence>MTSRRATTTLWRPTGPEELALVRESNWRAWPPRLPEQPIFYPVLNDRGFGLPGMGRTAMGGAVQVVRAMAMRDSAKNTTTTIAGMPKASRVVCRVPHDSRPGWVLANSSALTIFAISSQGTSSALTSRATSSFE</sequence>
<reference evidence="1 2" key="1">
    <citation type="submission" date="2018-10" db="EMBL/GenBank/DDBJ databases">
        <title>Isolation from soil.</title>
        <authorList>
            <person name="Hu J."/>
        </authorList>
    </citation>
    <scope>NUCLEOTIDE SEQUENCE [LARGE SCALE GENOMIC DNA]</scope>
    <source>
        <strain evidence="1 2">NEAU-Ht49</strain>
    </source>
</reference>
<organism evidence="1 2">
    <name type="scientific">Actinomadura harenae</name>
    <dbReference type="NCBI Taxonomy" id="2483351"/>
    <lineage>
        <taxon>Bacteria</taxon>
        <taxon>Bacillati</taxon>
        <taxon>Actinomycetota</taxon>
        <taxon>Actinomycetes</taxon>
        <taxon>Streptosporangiales</taxon>
        <taxon>Thermomonosporaceae</taxon>
        <taxon>Actinomadura</taxon>
    </lineage>
</organism>